<dbReference type="PANTHER" id="PTHR10404">
    <property type="entry name" value="N-ACETYLATED-ALPHA-LINKED ACIDIC DIPEPTIDASE"/>
    <property type="match status" value="1"/>
</dbReference>
<dbReference type="Pfam" id="PF04253">
    <property type="entry name" value="TFR_dimer"/>
    <property type="match status" value="1"/>
</dbReference>
<dbReference type="FunFam" id="1.20.930.40:FF:000001">
    <property type="entry name" value="N-acetylated-alpha-linked acidic dipeptidase 2"/>
    <property type="match status" value="1"/>
</dbReference>
<evidence type="ECO:0000256" key="1">
    <source>
        <dbReference type="ARBA" id="ARBA00001947"/>
    </source>
</evidence>
<dbReference type="InterPro" id="IPR036757">
    <property type="entry name" value="TFR-like_dimer_dom_sf"/>
</dbReference>
<evidence type="ECO:0000256" key="5">
    <source>
        <dbReference type="ARBA" id="ARBA00022723"/>
    </source>
</evidence>
<evidence type="ECO:0000256" key="2">
    <source>
        <dbReference type="ARBA" id="ARBA00005634"/>
    </source>
</evidence>
<dbReference type="Pfam" id="PF04389">
    <property type="entry name" value="Peptidase_M28"/>
    <property type="match status" value="1"/>
</dbReference>
<dbReference type="GO" id="GO:0006508">
    <property type="term" value="P:proteolysis"/>
    <property type="evidence" value="ECO:0007669"/>
    <property type="project" value="UniProtKB-KW"/>
</dbReference>
<dbReference type="EMBL" id="SWLB01000014">
    <property type="protein sequence ID" value="KAF3329856.1"/>
    <property type="molecule type" value="Genomic_DNA"/>
</dbReference>
<dbReference type="CDD" id="cd08022">
    <property type="entry name" value="M28_PSMA_like"/>
    <property type="match status" value="1"/>
</dbReference>
<keyword evidence="8" id="KW-0735">Signal-anchor</keyword>
<dbReference type="Gene3D" id="3.40.630.10">
    <property type="entry name" value="Zn peptidases"/>
    <property type="match status" value="1"/>
</dbReference>
<comment type="cofactor">
    <cofactor evidence="1">
        <name>Zn(2+)</name>
        <dbReference type="ChEBI" id="CHEBI:29105"/>
    </cofactor>
</comment>
<dbReference type="Proteomes" id="UP000623129">
    <property type="component" value="Unassembled WGS sequence"/>
</dbReference>
<evidence type="ECO:0000313" key="18">
    <source>
        <dbReference type="EMBL" id="KAF3329856.1"/>
    </source>
</evidence>
<name>A0A833R4K7_9POAL</name>
<evidence type="ECO:0000256" key="15">
    <source>
        <dbReference type="ARBA" id="ARBA00066561"/>
    </source>
</evidence>
<dbReference type="GO" id="GO:0004181">
    <property type="term" value="F:metallocarboxypeptidase activity"/>
    <property type="evidence" value="ECO:0007669"/>
    <property type="project" value="UniProtKB-EC"/>
</dbReference>
<proteinExistence type="inferred from homology"/>
<evidence type="ECO:0000256" key="13">
    <source>
        <dbReference type="ARBA" id="ARBA00052003"/>
    </source>
</evidence>
<comment type="similarity">
    <text evidence="2">Belongs to the peptidase M28 family. M28B subfamily.</text>
</comment>
<dbReference type="SUPFAM" id="SSF53187">
    <property type="entry name" value="Zn-dependent exopeptidases"/>
    <property type="match status" value="1"/>
</dbReference>
<evidence type="ECO:0000313" key="19">
    <source>
        <dbReference type="Proteomes" id="UP000623129"/>
    </source>
</evidence>
<keyword evidence="9" id="KW-1133">Transmembrane helix</keyword>
<evidence type="ECO:0000256" key="4">
    <source>
        <dbReference type="ARBA" id="ARBA00022692"/>
    </source>
</evidence>
<accession>A0A833R4K7</accession>
<dbReference type="PANTHER" id="PTHR10404:SF75">
    <property type="entry name" value="GLUTAMATE CARBOXYPEPTIDASE AMP1-RELATED"/>
    <property type="match status" value="1"/>
</dbReference>
<feature type="domain" description="Peptidase M28" evidence="17">
    <location>
        <begin position="332"/>
        <end position="519"/>
    </location>
</feature>
<dbReference type="SUPFAM" id="SSF52025">
    <property type="entry name" value="PA domain"/>
    <property type="match status" value="1"/>
</dbReference>
<dbReference type="AlphaFoldDB" id="A0A833R4K7"/>
<keyword evidence="3" id="KW-0645">Protease</keyword>
<dbReference type="SUPFAM" id="SSF47672">
    <property type="entry name" value="Transferrin receptor-like dimerisation domain"/>
    <property type="match status" value="1"/>
</dbReference>
<evidence type="ECO:0000256" key="8">
    <source>
        <dbReference type="ARBA" id="ARBA00022968"/>
    </source>
</evidence>
<dbReference type="GO" id="GO:0012505">
    <property type="term" value="C:endomembrane system"/>
    <property type="evidence" value="ECO:0007669"/>
    <property type="project" value="UniProtKB-SubCell"/>
</dbReference>
<dbReference type="EC" id="3.4.17.21" evidence="15"/>
<evidence type="ECO:0000256" key="3">
    <source>
        <dbReference type="ARBA" id="ARBA00022670"/>
    </source>
</evidence>
<feature type="domain" description="Transferrin receptor-like dimerisation" evidence="16">
    <location>
        <begin position="578"/>
        <end position="702"/>
    </location>
</feature>
<dbReference type="InterPro" id="IPR039373">
    <property type="entry name" value="Peptidase_M28B"/>
</dbReference>
<keyword evidence="5" id="KW-0479">Metal-binding</keyword>
<dbReference type="InterPro" id="IPR007484">
    <property type="entry name" value="Peptidase_M28"/>
</dbReference>
<dbReference type="Gene3D" id="1.20.930.40">
    <property type="entry name" value="Transferrin receptor-like, dimerisation domain"/>
    <property type="match status" value="1"/>
</dbReference>
<keyword evidence="11" id="KW-0472">Membrane</keyword>
<dbReference type="OrthoDB" id="5841748at2759"/>
<evidence type="ECO:0000256" key="6">
    <source>
        <dbReference type="ARBA" id="ARBA00022801"/>
    </source>
</evidence>
<keyword evidence="10" id="KW-0482">Metalloprotease</keyword>
<dbReference type="InterPro" id="IPR007365">
    <property type="entry name" value="TFR-like_dimer_dom"/>
</dbReference>
<keyword evidence="18" id="KW-0121">Carboxypeptidase</keyword>
<dbReference type="GO" id="GO:0050793">
    <property type="term" value="P:regulation of developmental process"/>
    <property type="evidence" value="ECO:0007669"/>
    <property type="project" value="UniProtKB-ARBA"/>
</dbReference>
<evidence type="ECO:0000256" key="12">
    <source>
        <dbReference type="ARBA" id="ARBA00023180"/>
    </source>
</evidence>
<dbReference type="GO" id="GO:0010073">
    <property type="term" value="P:meristem maintenance"/>
    <property type="evidence" value="ECO:0007669"/>
    <property type="project" value="UniProtKB-ARBA"/>
</dbReference>
<keyword evidence="12" id="KW-0325">Glycoprotein</keyword>
<keyword evidence="4" id="KW-0812">Transmembrane</keyword>
<comment type="caution">
    <text evidence="18">The sequence shown here is derived from an EMBL/GenBank/DDBJ whole genome shotgun (WGS) entry which is preliminary data.</text>
</comment>
<evidence type="ECO:0000256" key="14">
    <source>
        <dbReference type="ARBA" id="ARBA00060399"/>
    </source>
</evidence>
<organism evidence="18 19">
    <name type="scientific">Carex littledalei</name>
    <dbReference type="NCBI Taxonomy" id="544730"/>
    <lineage>
        <taxon>Eukaryota</taxon>
        <taxon>Viridiplantae</taxon>
        <taxon>Streptophyta</taxon>
        <taxon>Embryophyta</taxon>
        <taxon>Tracheophyta</taxon>
        <taxon>Spermatophyta</taxon>
        <taxon>Magnoliopsida</taxon>
        <taxon>Liliopsida</taxon>
        <taxon>Poales</taxon>
        <taxon>Cyperaceae</taxon>
        <taxon>Cyperoideae</taxon>
        <taxon>Cariceae</taxon>
        <taxon>Carex</taxon>
        <taxon>Carex subgen. Euthyceras</taxon>
    </lineage>
</organism>
<comment type="catalytic activity">
    <reaction evidence="13">
        <text>Release of an unsubstituted, C-terminal glutamyl residue, typically from Ac-Asp-Glu or folylpoly-gamma-glutamates.</text>
        <dbReference type="EC" id="3.4.17.21"/>
    </reaction>
</comment>
<dbReference type="InterPro" id="IPR046450">
    <property type="entry name" value="PA_dom_sf"/>
</dbReference>
<protein>
    <recommendedName>
        <fullName evidence="15">glutamate carboxypeptidase II</fullName>
        <ecNumber evidence="15">3.4.17.21</ecNumber>
    </recommendedName>
</protein>
<evidence type="ECO:0000256" key="7">
    <source>
        <dbReference type="ARBA" id="ARBA00022833"/>
    </source>
</evidence>
<dbReference type="Gene3D" id="3.50.30.30">
    <property type="match status" value="1"/>
</dbReference>
<evidence type="ECO:0000256" key="11">
    <source>
        <dbReference type="ARBA" id="ARBA00023136"/>
    </source>
</evidence>
<keyword evidence="19" id="KW-1185">Reference proteome</keyword>
<evidence type="ECO:0000256" key="10">
    <source>
        <dbReference type="ARBA" id="ARBA00023049"/>
    </source>
</evidence>
<gene>
    <name evidence="18" type="ORF">FCM35_KLT05187</name>
</gene>
<dbReference type="FunFam" id="3.40.630.10:FF:000164">
    <property type="entry name" value="Os01g0740650 protein"/>
    <property type="match status" value="1"/>
</dbReference>
<reference evidence="18" key="1">
    <citation type="submission" date="2020-01" db="EMBL/GenBank/DDBJ databases">
        <title>Genome sequence of Kobresia littledalei, the first chromosome-level genome in the family Cyperaceae.</title>
        <authorList>
            <person name="Qu G."/>
        </authorList>
    </citation>
    <scope>NUCLEOTIDE SEQUENCE</scope>
    <source>
        <strain evidence="18">C.B.Clarke</strain>
        <tissue evidence="18">Leaf</tissue>
    </source>
</reference>
<dbReference type="GO" id="GO:0046872">
    <property type="term" value="F:metal ion binding"/>
    <property type="evidence" value="ECO:0007669"/>
    <property type="project" value="UniProtKB-KW"/>
</dbReference>
<sequence length="710" mass="77953">MRSISPLKLKPSITRSRHLLLPFSFLLLFLLLLLYTVYNSLTSKTASLAYATSSPTLFLSLSTSANASISHDLRSLTLRPHVAGTPGAASTTSFVLSRLRSQGLPTFSRQYSPLLSFPSHSSLSLHHSNGSLIAPLSLSEPADPNAILLPPYHAYSPSGKTLAPAVYANLGREQDFQTLDGLGVRVNGCVVLVRKGGGYRGGVVARAAERGAKAVLIAGGSDGGVERGTVILGGPGDPLTPGWGAIGSVIQGSDVERLQVAAEEVRRRFPTIPSMPVAAVTAAEILRTLGGPPLPHKWKEGLVESEGGVGPGPALVNFTYSEEKRVAEIQDIFGMIRGREEPDRYIILGNHRDAWTYGAVDPHSGTATLLEIARRFGVMLQSGWRPRRTIILCSWDAEEFGMIGSTEWVEENLDNLHSKAVAYLNVDCAVQGVGFNAATTPQLDKLLIDITKKVKDPDVEGKTVYDTWLSANGGISIERLSRADSDFTGFLHHAGIPSLDMYYGNVEFAGYHTALDSFHWMETQGDPLFHRHLAIAEIWGLLAIRLADDVILPFDYQSYASQLEEHVHALRDFVDEKLSLESIHAAIKDLHSAANYAFTEGQKLELQHSSGDYATLRIRAMNDRLMLAERSFLQEEGLDGRHWFRHLLYSPPEDYESKLTFFTSIADAISRSKRYKESKKRFAICHQIWLVARAIRRASQVLRGEELFGG</sequence>
<evidence type="ECO:0000259" key="16">
    <source>
        <dbReference type="Pfam" id="PF04253"/>
    </source>
</evidence>
<keyword evidence="6" id="KW-0378">Hydrolase</keyword>
<evidence type="ECO:0000256" key="9">
    <source>
        <dbReference type="ARBA" id="ARBA00022989"/>
    </source>
</evidence>
<comment type="subcellular location">
    <subcellularLocation>
        <location evidence="14">Endomembrane system</location>
        <topology evidence="14">Single-pass type II membrane protein</topology>
    </subcellularLocation>
</comment>
<keyword evidence="7" id="KW-0862">Zinc</keyword>
<evidence type="ECO:0000259" key="17">
    <source>
        <dbReference type="Pfam" id="PF04389"/>
    </source>
</evidence>